<accession>A0A9D0ZSY7</accession>
<dbReference type="AlphaFoldDB" id="A0A9D0ZSY7"/>
<organism evidence="1 2">
    <name type="scientific">Candidatus Limivivens merdigallinarum</name>
    <dbReference type="NCBI Taxonomy" id="2840859"/>
    <lineage>
        <taxon>Bacteria</taxon>
        <taxon>Bacillati</taxon>
        <taxon>Bacillota</taxon>
        <taxon>Clostridia</taxon>
        <taxon>Lachnospirales</taxon>
        <taxon>Lachnospiraceae</taxon>
        <taxon>Lachnospiraceae incertae sedis</taxon>
        <taxon>Candidatus Limivivens</taxon>
    </lineage>
</organism>
<comment type="caution">
    <text evidence="1">The sequence shown here is derived from an EMBL/GenBank/DDBJ whole genome shotgun (WGS) entry which is preliminary data.</text>
</comment>
<reference evidence="1" key="2">
    <citation type="journal article" date="2021" name="PeerJ">
        <title>Extensive microbial diversity within the chicken gut microbiome revealed by metagenomics and culture.</title>
        <authorList>
            <person name="Gilroy R."/>
            <person name="Ravi A."/>
            <person name="Getino M."/>
            <person name="Pursley I."/>
            <person name="Horton D.L."/>
            <person name="Alikhan N.F."/>
            <person name="Baker D."/>
            <person name="Gharbi K."/>
            <person name="Hall N."/>
            <person name="Watson M."/>
            <person name="Adriaenssens E.M."/>
            <person name="Foster-Nyarko E."/>
            <person name="Jarju S."/>
            <person name="Secka A."/>
            <person name="Antonio M."/>
            <person name="Oren A."/>
            <person name="Chaudhuri R.R."/>
            <person name="La Ragione R."/>
            <person name="Hildebrand F."/>
            <person name="Pallen M.J."/>
        </authorList>
    </citation>
    <scope>NUCLEOTIDE SEQUENCE</scope>
    <source>
        <strain evidence="1">ChiSjej3B21-11622</strain>
    </source>
</reference>
<evidence type="ECO:0000313" key="1">
    <source>
        <dbReference type="EMBL" id="HIQ95387.1"/>
    </source>
</evidence>
<dbReference type="EMBL" id="DVFT01000030">
    <property type="protein sequence ID" value="HIQ95387.1"/>
    <property type="molecule type" value="Genomic_DNA"/>
</dbReference>
<reference evidence="1" key="1">
    <citation type="submission" date="2020-10" db="EMBL/GenBank/DDBJ databases">
        <authorList>
            <person name="Gilroy R."/>
        </authorList>
    </citation>
    <scope>NUCLEOTIDE SEQUENCE</scope>
    <source>
        <strain evidence="1">ChiSjej3B21-11622</strain>
    </source>
</reference>
<protein>
    <submittedName>
        <fullName evidence="1">Leucine-rich repeat protein</fullName>
    </submittedName>
</protein>
<name>A0A9D0ZSY7_9FIRM</name>
<dbReference type="Proteomes" id="UP000886886">
    <property type="component" value="Unassembled WGS sequence"/>
</dbReference>
<gene>
    <name evidence="1" type="ORF">IAB26_02395</name>
</gene>
<dbReference type="Gene3D" id="3.80.10.10">
    <property type="entry name" value="Ribonuclease Inhibitor"/>
    <property type="match status" value="1"/>
</dbReference>
<proteinExistence type="predicted"/>
<dbReference type="InterPro" id="IPR032675">
    <property type="entry name" value="LRR_dom_sf"/>
</dbReference>
<sequence length="333" mass="38467">MYGTKFLLAEGKDGFTVLRAAGNGTEELHILEEAVGGRVTEVASYAFSDRIGERDRTERLEKGFWVDEKGGRTEPPDETFEEIQGEGLQKISLPQSLKRVGSYAFYNCRILEKISFFDSLTDLGAGAFTGCHQIKRLQVTCLQGEGSLLRDLLMELPEELAVDWSWKEERARLFFPEFFEEGVENTPARILENHVHGSGLSYRNCFYKRSLNFKEYDSLFPKAVAWEREELLFDLASARLTQPYGMTPEAEERYREYLEGRFSALAQQFAREERYEELDLLLSKLTVPEPELLSAVEALSKEGRTRAVSLLMEYRRRHVQPISRTERKRRFEL</sequence>
<dbReference type="InterPro" id="IPR026906">
    <property type="entry name" value="LRR_5"/>
</dbReference>
<dbReference type="Pfam" id="PF13306">
    <property type="entry name" value="LRR_5"/>
    <property type="match status" value="1"/>
</dbReference>
<evidence type="ECO:0000313" key="2">
    <source>
        <dbReference type="Proteomes" id="UP000886886"/>
    </source>
</evidence>